<keyword evidence="5" id="KW-0539">Nucleus</keyword>
<feature type="compositionally biased region" description="Low complexity" evidence="6">
    <location>
        <begin position="416"/>
        <end position="471"/>
    </location>
</feature>
<dbReference type="PANTHER" id="PTHR12264:SF21">
    <property type="entry name" value="TRANSCRIPTION INITIATION FACTOR TFIID SUBUNIT 12"/>
    <property type="match status" value="1"/>
</dbReference>
<feature type="region of interest" description="Disordered" evidence="6">
    <location>
        <begin position="362"/>
        <end position="491"/>
    </location>
</feature>
<feature type="compositionally biased region" description="Polar residues" evidence="6">
    <location>
        <begin position="1"/>
        <end position="14"/>
    </location>
</feature>
<organism evidence="8 9">
    <name type="scientific">Lodderomyces beijingensis</name>
    <dbReference type="NCBI Taxonomy" id="1775926"/>
    <lineage>
        <taxon>Eukaryota</taxon>
        <taxon>Fungi</taxon>
        <taxon>Dikarya</taxon>
        <taxon>Ascomycota</taxon>
        <taxon>Saccharomycotina</taxon>
        <taxon>Pichiomycetes</taxon>
        <taxon>Debaryomycetaceae</taxon>
        <taxon>Candida/Lodderomyces clade</taxon>
        <taxon>Lodderomyces</taxon>
    </lineage>
</organism>
<dbReference type="InterPro" id="IPR037794">
    <property type="entry name" value="TAF12"/>
</dbReference>
<feature type="compositionally biased region" description="Polar residues" evidence="6">
    <location>
        <begin position="406"/>
        <end position="415"/>
    </location>
</feature>
<protein>
    <recommendedName>
        <fullName evidence="7">Transcription initiation factor TFIID subunit 12 domain-containing protein</fullName>
    </recommendedName>
</protein>
<dbReference type="CDD" id="cd07981">
    <property type="entry name" value="HFD_TAF12"/>
    <property type="match status" value="1"/>
</dbReference>
<proteinExistence type="inferred from homology"/>
<evidence type="ECO:0000313" key="9">
    <source>
        <dbReference type="Proteomes" id="UP001497383"/>
    </source>
</evidence>
<reference evidence="8 9" key="1">
    <citation type="submission" date="2024-03" db="EMBL/GenBank/DDBJ databases">
        <authorList>
            <person name="Brejova B."/>
        </authorList>
    </citation>
    <scope>NUCLEOTIDE SEQUENCE [LARGE SCALE GENOMIC DNA]</scope>
    <source>
        <strain evidence="8 9">CBS 14171</strain>
    </source>
</reference>
<dbReference type="Pfam" id="PF03847">
    <property type="entry name" value="TFIID_20kDa"/>
    <property type="match status" value="1"/>
</dbReference>
<feature type="compositionally biased region" description="Low complexity" evidence="6">
    <location>
        <begin position="282"/>
        <end position="293"/>
    </location>
</feature>
<evidence type="ECO:0000256" key="5">
    <source>
        <dbReference type="ARBA" id="ARBA00023242"/>
    </source>
</evidence>
<dbReference type="InterPro" id="IPR009072">
    <property type="entry name" value="Histone-fold"/>
</dbReference>
<evidence type="ECO:0000259" key="7">
    <source>
        <dbReference type="Pfam" id="PF03847"/>
    </source>
</evidence>
<keyword evidence="9" id="KW-1185">Reference proteome</keyword>
<dbReference type="Gene3D" id="1.10.20.10">
    <property type="entry name" value="Histone, subunit A"/>
    <property type="match status" value="1"/>
</dbReference>
<feature type="compositionally biased region" description="Polar residues" evidence="6">
    <location>
        <begin position="122"/>
        <end position="136"/>
    </location>
</feature>
<keyword evidence="3" id="KW-0805">Transcription regulation</keyword>
<dbReference type="RefSeq" id="XP_066830135.1">
    <property type="nucleotide sequence ID" value="XM_066973280.1"/>
</dbReference>
<evidence type="ECO:0000256" key="2">
    <source>
        <dbReference type="ARBA" id="ARBA00007530"/>
    </source>
</evidence>
<evidence type="ECO:0000256" key="4">
    <source>
        <dbReference type="ARBA" id="ARBA00023163"/>
    </source>
</evidence>
<feature type="compositionally biased region" description="Low complexity" evidence="6">
    <location>
        <begin position="391"/>
        <end position="404"/>
    </location>
</feature>
<feature type="compositionally biased region" description="Low complexity" evidence="6">
    <location>
        <begin position="362"/>
        <end position="383"/>
    </location>
</feature>
<dbReference type="SUPFAM" id="SSF47113">
    <property type="entry name" value="Histone-fold"/>
    <property type="match status" value="1"/>
</dbReference>
<feature type="region of interest" description="Disordered" evidence="6">
    <location>
        <begin position="66"/>
        <end position="148"/>
    </location>
</feature>
<accession>A0ABP0ZMT5</accession>
<comment type="similarity">
    <text evidence="2">Belongs to the TAF12 family.</text>
</comment>
<keyword evidence="4" id="KW-0804">Transcription</keyword>
<gene>
    <name evidence="8" type="ORF">LODBEIA_P31970</name>
</gene>
<evidence type="ECO:0000256" key="1">
    <source>
        <dbReference type="ARBA" id="ARBA00004123"/>
    </source>
</evidence>
<dbReference type="Proteomes" id="UP001497383">
    <property type="component" value="Chromosome 4"/>
</dbReference>
<dbReference type="EMBL" id="OZ022408">
    <property type="protein sequence ID" value="CAK9438973.1"/>
    <property type="molecule type" value="Genomic_DNA"/>
</dbReference>
<comment type="subcellular location">
    <subcellularLocation>
        <location evidence="1">Nucleus</location>
    </subcellularLocation>
</comment>
<feature type="domain" description="Transcription initiation factor TFIID subunit 12" evidence="7">
    <location>
        <begin position="496"/>
        <end position="567"/>
    </location>
</feature>
<dbReference type="InterPro" id="IPR003228">
    <property type="entry name" value="TFIID_TAF12_dom"/>
</dbReference>
<evidence type="ECO:0000313" key="8">
    <source>
        <dbReference type="EMBL" id="CAK9438973.1"/>
    </source>
</evidence>
<dbReference type="GeneID" id="92208393"/>
<evidence type="ECO:0000256" key="6">
    <source>
        <dbReference type="SAM" id="MobiDB-lite"/>
    </source>
</evidence>
<dbReference type="PANTHER" id="PTHR12264">
    <property type="entry name" value="TRANSCRIPTION INITIATION FACTOR TFIID SUBUNIT 12"/>
    <property type="match status" value="1"/>
</dbReference>
<feature type="region of interest" description="Disordered" evidence="6">
    <location>
        <begin position="273"/>
        <end position="293"/>
    </location>
</feature>
<name>A0ABP0ZMT5_9ASCO</name>
<feature type="compositionally biased region" description="Low complexity" evidence="6">
    <location>
        <begin position="68"/>
        <end position="111"/>
    </location>
</feature>
<evidence type="ECO:0000256" key="3">
    <source>
        <dbReference type="ARBA" id="ARBA00023015"/>
    </source>
</evidence>
<sequence length="588" mass="62507">MDTNNSSQPDTRPTTPTPEAELNPQRVKVLVQKLKDEIAASQAESDPVKKQAHIAVVEKIKRVLVKYQQHQQQQQQQQQYQPHLQQQQQQQQQQSPPQPQEQQQQQPQNLPQPRPKAGGSSIVKSESTEVANAMSNSPAPAIPLPSASSSPPIAPIAPATPVTAMPPIQHPVPSQYPVQPQIQAPIPQKTASADASKVTLEKYNQLRGLLKDLLDKIKVLETSRDQETDPTKKESIEKSISGARIQLQQCHKGALFMRKVLIDSGRLSANATPVVTSNGSNPASATASPAPVAPAASMAPAAPAAIAAPTVPTVATTTPAVSTTAVPTVATTTPAAATAATAATAAAATAAAVPATPIAAVPTSSQKSKAAPAETVAASAPATNRSTPNEAKTPATKKSSSPTPSRMPTTQSNPKTNPISRTNTTNPTTTTNTTTAAGNTTGKTSTPTGETPNSKRPFPTSFASSSSTQFANPSTNALPNPPPQFTIPDNDGRVLTKRKLNELMTRISIDQGDVKTSVDNDVEELFLDLADEFVRNVMDFSCTLAKHRKLDRVDIKDVQLHLERNWGIKVAGYMNDDIKPIRKWPKKK</sequence>
<feature type="region of interest" description="Disordered" evidence="6">
    <location>
        <begin position="1"/>
        <end position="25"/>
    </location>
</feature>